<proteinExistence type="predicted"/>
<dbReference type="VEuPathDB" id="VectorBase:HLOH_040290"/>
<keyword evidence="2" id="KW-1185">Reference proteome</keyword>
<organism evidence="1 2">
    <name type="scientific">Haemaphysalis longicornis</name>
    <name type="common">Bush tick</name>
    <dbReference type="NCBI Taxonomy" id="44386"/>
    <lineage>
        <taxon>Eukaryota</taxon>
        <taxon>Metazoa</taxon>
        <taxon>Ecdysozoa</taxon>
        <taxon>Arthropoda</taxon>
        <taxon>Chelicerata</taxon>
        <taxon>Arachnida</taxon>
        <taxon>Acari</taxon>
        <taxon>Parasitiformes</taxon>
        <taxon>Ixodida</taxon>
        <taxon>Ixodoidea</taxon>
        <taxon>Ixodidae</taxon>
        <taxon>Haemaphysalinae</taxon>
        <taxon>Haemaphysalis</taxon>
    </lineage>
</organism>
<sequence>MKLATLGPSAPPVMSRECYRVNSAQYSGDGECYACEVRKKLSNSTSLLEYNTYGKAEEVKHGSGLVKLAGELAKIPGKALVVRLDGLQSLRRDYDPDFLKGHFRWYGG</sequence>
<reference evidence="1 2" key="1">
    <citation type="journal article" date="2020" name="Cell">
        <title>Large-Scale Comparative Analyses of Tick Genomes Elucidate Their Genetic Diversity and Vector Capacities.</title>
        <authorList>
            <consortium name="Tick Genome and Microbiome Consortium (TIGMIC)"/>
            <person name="Jia N."/>
            <person name="Wang J."/>
            <person name="Shi W."/>
            <person name="Du L."/>
            <person name="Sun Y."/>
            <person name="Zhan W."/>
            <person name="Jiang J.F."/>
            <person name="Wang Q."/>
            <person name="Zhang B."/>
            <person name="Ji P."/>
            <person name="Bell-Sakyi L."/>
            <person name="Cui X.M."/>
            <person name="Yuan T.T."/>
            <person name="Jiang B.G."/>
            <person name="Yang W.F."/>
            <person name="Lam T.T."/>
            <person name="Chang Q.C."/>
            <person name="Ding S.J."/>
            <person name="Wang X.J."/>
            <person name="Zhu J.G."/>
            <person name="Ruan X.D."/>
            <person name="Zhao L."/>
            <person name="Wei J.T."/>
            <person name="Ye R.Z."/>
            <person name="Que T.C."/>
            <person name="Du C.H."/>
            <person name="Zhou Y.H."/>
            <person name="Cheng J.X."/>
            <person name="Dai P.F."/>
            <person name="Guo W.B."/>
            <person name="Han X.H."/>
            <person name="Huang E.J."/>
            <person name="Li L.F."/>
            <person name="Wei W."/>
            <person name="Gao Y.C."/>
            <person name="Liu J.Z."/>
            <person name="Shao H.Z."/>
            <person name="Wang X."/>
            <person name="Wang C.C."/>
            <person name="Yang T.C."/>
            <person name="Huo Q.B."/>
            <person name="Li W."/>
            <person name="Chen H.Y."/>
            <person name="Chen S.E."/>
            <person name="Zhou L.G."/>
            <person name="Ni X.B."/>
            <person name="Tian J.H."/>
            <person name="Sheng Y."/>
            <person name="Liu T."/>
            <person name="Pan Y.S."/>
            <person name="Xia L.Y."/>
            <person name="Li J."/>
            <person name="Zhao F."/>
            <person name="Cao W.C."/>
        </authorList>
    </citation>
    <scope>NUCLEOTIDE SEQUENCE [LARGE SCALE GENOMIC DNA]</scope>
    <source>
        <strain evidence="1">HaeL-2018</strain>
    </source>
</reference>
<evidence type="ECO:0000313" key="1">
    <source>
        <dbReference type="EMBL" id="KAH9371346.1"/>
    </source>
</evidence>
<dbReference type="AlphaFoldDB" id="A0A9J6G7C7"/>
<dbReference type="Proteomes" id="UP000821853">
    <property type="component" value="Chromosome 3"/>
</dbReference>
<comment type="caution">
    <text evidence="1">The sequence shown here is derived from an EMBL/GenBank/DDBJ whole genome shotgun (WGS) entry which is preliminary data.</text>
</comment>
<name>A0A9J6G7C7_HAELO</name>
<gene>
    <name evidence="1" type="ORF">HPB48_022019</name>
</gene>
<evidence type="ECO:0000313" key="2">
    <source>
        <dbReference type="Proteomes" id="UP000821853"/>
    </source>
</evidence>
<dbReference type="EMBL" id="JABSTR010000005">
    <property type="protein sequence ID" value="KAH9371346.1"/>
    <property type="molecule type" value="Genomic_DNA"/>
</dbReference>
<protein>
    <submittedName>
        <fullName evidence="1">Uncharacterized protein</fullName>
    </submittedName>
</protein>
<accession>A0A9J6G7C7</accession>